<dbReference type="EMBL" id="VUNH01000001">
    <property type="protein sequence ID" value="MST54794.1"/>
    <property type="molecule type" value="Genomic_DNA"/>
</dbReference>
<keyword evidence="4" id="KW-1185">Reference proteome</keyword>
<evidence type="ECO:0000313" key="3">
    <source>
        <dbReference type="EMBL" id="MST54794.1"/>
    </source>
</evidence>
<evidence type="ECO:0000313" key="4">
    <source>
        <dbReference type="Proteomes" id="UP000473699"/>
    </source>
</evidence>
<dbReference type="AlphaFoldDB" id="A0A6L5Y8Z8"/>
<dbReference type="Pfam" id="PF01558">
    <property type="entry name" value="POR"/>
    <property type="match status" value="1"/>
</dbReference>
<dbReference type="GO" id="GO:0016903">
    <property type="term" value="F:oxidoreductase activity, acting on the aldehyde or oxo group of donors"/>
    <property type="evidence" value="ECO:0007669"/>
    <property type="project" value="InterPro"/>
</dbReference>
<dbReference type="InterPro" id="IPR002869">
    <property type="entry name" value="Pyrv_flavodox_OxRed_cen"/>
</dbReference>
<dbReference type="RefSeq" id="WP_154527910.1">
    <property type="nucleotide sequence ID" value="NZ_VUNH01000001.1"/>
</dbReference>
<dbReference type="InterPro" id="IPR019752">
    <property type="entry name" value="Pyrv/ketoisovalerate_OxRed_cat"/>
</dbReference>
<protein>
    <submittedName>
        <fullName evidence="3">Ketoisovalerate oxidoreductase</fullName>
    </submittedName>
</protein>
<feature type="domain" description="Pyruvate/ketoisovalerate oxidoreductase catalytic" evidence="2">
    <location>
        <begin position="11"/>
        <end position="174"/>
    </location>
</feature>
<dbReference type="SUPFAM" id="SSF53323">
    <property type="entry name" value="Pyruvate-ferredoxin oxidoreductase, PFOR, domain III"/>
    <property type="match status" value="1"/>
</dbReference>
<comment type="caution">
    <text evidence="3">The sequence shown here is derived from an EMBL/GenBank/DDBJ whole genome shotgun (WGS) entry which is preliminary data.</text>
</comment>
<dbReference type="PANTHER" id="PTHR42730:SF1">
    <property type="entry name" value="2-OXOGLUTARATE SYNTHASE SUBUNIT KORC"/>
    <property type="match status" value="1"/>
</dbReference>
<keyword evidence="1" id="KW-0560">Oxidoreductase</keyword>
<dbReference type="Proteomes" id="UP000473699">
    <property type="component" value="Unassembled WGS sequence"/>
</dbReference>
<dbReference type="PANTHER" id="PTHR42730">
    <property type="entry name" value="2-OXOGLUTARATE SYNTHASE SUBUNIT KORC"/>
    <property type="match status" value="1"/>
</dbReference>
<name>A0A6L5Y8Z8_9BACT</name>
<gene>
    <name evidence="3" type="ORF">FYJ74_01845</name>
</gene>
<evidence type="ECO:0000256" key="1">
    <source>
        <dbReference type="ARBA" id="ARBA00023002"/>
    </source>
</evidence>
<accession>A0A6L5Y8Z8</accession>
<dbReference type="Gene3D" id="3.40.920.10">
    <property type="entry name" value="Pyruvate-ferredoxin oxidoreductase, PFOR, domain III"/>
    <property type="match status" value="1"/>
</dbReference>
<sequence>MKVSIRLCGLGGQGVILSSVLLGQAAVVEKGLYVSQTQSYGSEARGGQCQSELMISNVPILTPNARQNDILIAMFQTAYNSYISSLKEGGSLYVDSELVKDLHNVPAGVTVYKAPFTQEAIALGSQMAANMVMLGYFVQKTGLIDLDHLKAALRGAVKKRWLPLNMKAVDKGAEMARD</sequence>
<proteinExistence type="predicted"/>
<organism evidence="3 4">
    <name type="scientific">Pyramidobacter porci</name>
    <dbReference type="NCBI Taxonomy" id="2605789"/>
    <lineage>
        <taxon>Bacteria</taxon>
        <taxon>Thermotogati</taxon>
        <taxon>Synergistota</taxon>
        <taxon>Synergistia</taxon>
        <taxon>Synergistales</taxon>
        <taxon>Dethiosulfovibrionaceae</taxon>
        <taxon>Pyramidobacter</taxon>
    </lineage>
</organism>
<reference evidence="3 4" key="1">
    <citation type="submission" date="2019-08" db="EMBL/GenBank/DDBJ databases">
        <title>In-depth cultivation of the pig gut microbiome towards novel bacterial diversity and tailored functional studies.</title>
        <authorList>
            <person name="Wylensek D."/>
            <person name="Hitch T.C.A."/>
            <person name="Clavel T."/>
        </authorList>
    </citation>
    <scope>NUCLEOTIDE SEQUENCE [LARGE SCALE GENOMIC DNA]</scope>
    <source>
        <strain evidence="3 4">SM-530-WT-4B</strain>
    </source>
</reference>
<dbReference type="InterPro" id="IPR052554">
    <property type="entry name" value="2-oxoglutarate_synth_KorC"/>
</dbReference>
<evidence type="ECO:0000259" key="2">
    <source>
        <dbReference type="Pfam" id="PF01558"/>
    </source>
</evidence>